<name>A0A4R4EN30_9BACL</name>
<evidence type="ECO:0000313" key="1">
    <source>
        <dbReference type="EMBL" id="TCZ79911.1"/>
    </source>
</evidence>
<proteinExistence type="predicted"/>
<accession>A0A4R4EN30</accession>
<dbReference type="Proteomes" id="UP000295418">
    <property type="component" value="Unassembled WGS sequence"/>
</dbReference>
<dbReference type="EMBL" id="SKFG01000002">
    <property type="protein sequence ID" value="TCZ79911.1"/>
    <property type="molecule type" value="Genomic_DNA"/>
</dbReference>
<protein>
    <submittedName>
        <fullName evidence="1">Uncharacterized protein</fullName>
    </submittedName>
</protein>
<keyword evidence="2" id="KW-1185">Reference proteome</keyword>
<dbReference type="RefSeq" id="WP_132416556.1">
    <property type="nucleotide sequence ID" value="NZ_SKFG01000002.1"/>
</dbReference>
<reference evidence="1 2" key="1">
    <citation type="submission" date="2019-03" db="EMBL/GenBank/DDBJ databases">
        <authorList>
            <person name="Kim M.K.M."/>
        </authorList>
    </citation>
    <scope>NUCLEOTIDE SEQUENCE [LARGE SCALE GENOMIC DNA]</scope>
    <source>
        <strain evidence="1 2">18JY21-1</strain>
    </source>
</reference>
<comment type="caution">
    <text evidence="1">The sequence shown here is derived from an EMBL/GenBank/DDBJ whole genome shotgun (WGS) entry which is preliminary data.</text>
</comment>
<dbReference type="OrthoDB" id="2991562at2"/>
<dbReference type="AlphaFoldDB" id="A0A4R4EN30"/>
<organism evidence="1 2">
    <name type="scientific">Paenibacillus albiflavus</name>
    <dbReference type="NCBI Taxonomy" id="2545760"/>
    <lineage>
        <taxon>Bacteria</taxon>
        <taxon>Bacillati</taxon>
        <taxon>Bacillota</taxon>
        <taxon>Bacilli</taxon>
        <taxon>Bacillales</taxon>
        <taxon>Paenibacillaceae</taxon>
        <taxon>Paenibacillus</taxon>
    </lineage>
</organism>
<gene>
    <name evidence="1" type="ORF">E0485_03320</name>
</gene>
<sequence length="90" mass="10333">MKAAEQTARNTAVLPDMMLILKEANDKQDEMFEIMVEILAISKAKNKDEAESRFAKVMRKITDLKDNAESIEKLVNYATMAWKAIDTYFN</sequence>
<evidence type="ECO:0000313" key="2">
    <source>
        <dbReference type="Proteomes" id="UP000295418"/>
    </source>
</evidence>